<accession>A0ACB7TCM3</accession>
<dbReference type="Proteomes" id="UP000821845">
    <property type="component" value="Chromosome 10"/>
</dbReference>
<proteinExistence type="predicted"/>
<name>A0ACB7TCM3_HYAAI</name>
<protein>
    <submittedName>
        <fullName evidence="1">Uncharacterized protein</fullName>
    </submittedName>
</protein>
<comment type="caution">
    <text evidence="1">The sequence shown here is derived from an EMBL/GenBank/DDBJ whole genome shotgun (WGS) entry which is preliminary data.</text>
</comment>
<evidence type="ECO:0000313" key="2">
    <source>
        <dbReference type="Proteomes" id="UP000821845"/>
    </source>
</evidence>
<reference evidence="1" key="1">
    <citation type="submission" date="2020-05" db="EMBL/GenBank/DDBJ databases">
        <title>Large-scale comparative analyses of tick genomes elucidate their genetic diversity and vector capacities.</title>
        <authorList>
            <person name="Jia N."/>
            <person name="Wang J."/>
            <person name="Shi W."/>
            <person name="Du L."/>
            <person name="Sun Y."/>
            <person name="Zhan W."/>
            <person name="Jiang J."/>
            <person name="Wang Q."/>
            <person name="Zhang B."/>
            <person name="Ji P."/>
            <person name="Sakyi L.B."/>
            <person name="Cui X."/>
            <person name="Yuan T."/>
            <person name="Jiang B."/>
            <person name="Yang W."/>
            <person name="Lam T.T.-Y."/>
            <person name="Chang Q."/>
            <person name="Ding S."/>
            <person name="Wang X."/>
            <person name="Zhu J."/>
            <person name="Ruan X."/>
            <person name="Zhao L."/>
            <person name="Wei J."/>
            <person name="Que T."/>
            <person name="Du C."/>
            <person name="Cheng J."/>
            <person name="Dai P."/>
            <person name="Han X."/>
            <person name="Huang E."/>
            <person name="Gao Y."/>
            <person name="Liu J."/>
            <person name="Shao H."/>
            <person name="Ye R."/>
            <person name="Li L."/>
            <person name="Wei W."/>
            <person name="Wang X."/>
            <person name="Wang C."/>
            <person name="Yang T."/>
            <person name="Huo Q."/>
            <person name="Li W."/>
            <person name="Guo W."/>
            <person name="Chen H."/>
            <person name="Zhou L."/>
            <person name="Ni X."/>
            <person name="Tian J."/>
            <person name="Zhou Y."/>
            <person name="Sheng Y."/>
            <person name="Liu T."/>
            <person name="Pan Y."/>
            <person name="Xia L."/>
            <person name="Li J."/>
            <person name="Zhao F."/>
            <person name="Cao W."/>
        </authorList>
    </citation>
    <scope>NUCLEOTIDE SEQUENCE</scope>
    <source>
        <strain evidence="1">Hyas-2018</strain>
    </source>
</reference>
<sequence>MARPLLILRRRRSKWRPCQITLLSRDDYIVVLKPRIPYELRTFVPADHLGDEIRACLGDQTIAQVQMWPILEQNIIVRSTIMLSKAQQLLGDFQLPVRDQQLSVRGHAKASGEACSVGVITINPAVTPQKIKSELHWPKGTVLAVRRHGDSTAAVVTYEGMKLPQVPVLPLRGHVRSTV</sequence>
<organism evidence="1 2">
    <name type="scientific">Hyalomma asiaticum</name>
    <name type="common">Tick</name>
    <dbReference type="NCBI Taxonomy" id="266040"/>
    <lineage>
        <taxon>Eukaryota</taxon>
        <taxon>Metazoa</taxon>
        <taxon>Ecdysozoa</taxon>
        <taxon>Arthropoda</taxon>
        <taxon>Chelicerata</taxon>
        <taxon>Arachnida</taxon>
        <taxon>Acari</taxon>
        <taxon>Parasitiformes</taxon>
        <taxon>Ixodida</taxon>
        <taxon>Ixodoidea</taxon>
        <taxon>Ixodidae</taxon>
        <taxon>Hyalomminae</taxon>
        <taxon>Hyalomma</taxon>
    </lineage>
</organism>
<evidence type="ECO:0000313" key="1">
    <source>
        <dbReference type="EMBL" id="KAH6943774.1"/>
    </source>
</evidence>
<gene>
    <name evidence="1" type="ORF">HPB50_027284</name>
</gene>
<dbReference type="EMBL" id="CM023490">
    <property type="protein sequence ID" value="KAH6943774.1"/>
    <property type="molecule type" value="Genomic_DNA"/>
</dbReference>
<keyword evidence="2" id="KW-1185">Reference proteome</keyword>